<gene>
    <name evidence="1" type="ORF">HU200_057048</name>
</gene>
<reference evidence="1" key="1">
    <citation type="submission" date="2020-07" db="EMBL/GenBank/DDBJ databases">
        <title>Genome sequence and genetic diversity analysis of an under-domesticated orphan crop, white fonio (Digitaria exilis).</title>
        <authorList>
            <person name="Bennetzen J.L."/>
            <person name="Chen S."/>
            <person name="Ma X."/>
            <person name="Wang X."/>
            <person name="Yssel A.E.J."/>
            <person name="Chaluvadi S.R."/>
            <person name="Johnson M."/>
            <person name="Gangashetty P."/>
            <person name="Hamidou F."/>
            <person name="Sanogo M.D."/>
            <person name="Zwaenepoel A."/>
            <person name="Wallace J."/>
            <person name="Van De Peer Y."/>
            <person name="Van Deynze A."/>
        </authorList>
    </citation>
    <scope>NUCLEOTIDE SEQUENCE</scope>
    <source>
        <tissue evidence="1">Leaves</tissue>
    </source>
</reference>
<dbReference type="OrthoDB" id="705237at2759"/>
<evidence type="ECO:0000313" key="2">
    <source>
        <dbReference type="Proteomes" id="UP000636709"/>
    </source>
</evidence>
<protein>
    <submittedName>
        <fullName evidence="1">Uncharacterized protein</fullName>
    </submittedName>
</protein>
<sequence>MFHDGTRVCWRSMAPLRLLVPGADGDAEATVLHGNNFSRLFPFSGGNLLRRQWRGQGDLCWSPGPAHHRLLQVMMLLTCLISRNMISGGNPSFARVAGVGFEGCVVGAGVGRYTWEVVYSASAPSSKPSSTASTLWRFALASSDNWEAVWMAVTNGSVKSSRKMIKSLKLLCNFSFFSVFVYKRAGVMC</sequence>
<organism evidence="1 2">
    <name type="scientific">Digitaria exilis</name>
    <dbReference type="NCBI Taxonomy" id="1010633"/>
    <lineage>
        <taxon>Eukaryota</taxon>
        <taxon>Viridiplantae</taxon>
        <taxon>Streptophyta</taxon>
        <taxon>Embryophyta</taxon>
        <taxon>Tracheophyta</taxon>
        <taxon>Spermatophyta</taxon>
        <taxon>Magnoliopsida</taxon>
        <taxon>Liliopsida</taxon>
        <taxon>Poales</taxon>
        <taxon>Poaceae</taxon>
        <taxon>PACMAD clade</taxon>
        <taxon>Panicoideae</taxon>
        <taxon>Panicodae</taxon>
        <taxon>Paniceae</taxon>
        <taxon>Anthephorinae</taxon>
        <taxon>Digitaria</taxon>
    </lineage>
</organism>
<proteinExistence type="predicted"/>
<name>A0A835E5B6_9POAL</name>
<keyword evidence="2" id="KW-1185">Reference proteome</keyword>
<dbReference type="Proteomes" id="UP000636709">
    <property type="component" value="Unassembled WGS sequence"/>
</dbReference>
<evidence type="ECO:0000313" key="1">
    <source>
        <dbReference type="EMBL" id="KAF8661403.1"/>
    </source>
</evidence>
<accession>A0A835E5B6</accession>
<dbReference type="EMBL" id="JACEFO010002406">
    <property type="protein sequence ID" value="KAF8661403.1"/>
    <property type="molecule type" value="Genomic_DNA"/>
</dbReference>
<comment type="caution">
    <text evidence="1">The sequence shown here is derived from an EMBL/GenBank/DDBJ whole genome shotgun (WGS) entry which is preliminary data.</text>
</comment>
<dbReference type="AlphaFoldDB" id="A0A835E5B6"/>